<feature type="non-terminal residue" evidence="2">
    <location>
        <position position="1"/>
    </location>
</feature>
<accession>A0A0L6URU8</accession>
<gene>
    <name evidence="2" type="ORF">VP01_4019g1</name>
</gene>
<name>A0A0L6URU8_9BASI</name>
<keyword evidence="3" id="KW-1185">Reference proteome</keyword>
<feature type="region of interest" description="Disordered" evidence="1">
    <location>
        <begin position="249"/>
        <end position="291"/>
    </location>
</feature>
<proteinExistence type="predicted"/>
<comment type="caution">
    <text evidence="2">The sequence shown here is derived from an EMBL/GenBank/DDBJ whole genome shotgun (WGS) entry which is preliminary data.</text>
</comment>
<reference evidence="2 3" key="1">
    <citation type="submission" date="2015-08" db="EMBL/GenBank/DDBJ databases">
        <title>Next Generation Sequencing and Analysis of the Genome of Puccinia sorghi L Schw, the Causal Agent of Maize Common Rust.</title>
        <authorList>
            <person name="Rochi L."/>
            <person name="Burguener G."/>
            <person name="Darino M."/>
            <person name="Turjanski A."/>
            <person name="Kreff E."/>
            <person name="Dieguez M.J."/>
            <person name="Sacco F."/>
        </authorList>
    </citation>
    <scope>NUCLEOTIDE SEQUENCE [LARGE SCALE GENOMIC DNA]</scope>
    <source>
        <strain evidence="2 3">RO10H11247</strain>
    </source>
</reference>
<dbReference type="Proteomes" id="UP000037035">
    <property type="component" value="Unassembled WGS sequence"/>
</dbReference>
<dbReference type="VEuPathDB" id="FungiDB:VP01_4019g1"/>
<evidence type="ECO:0000313" key="2">
    <source>
        <dbReference type="EMBL" id="KNZ51261.1"/>
    </source>
</evidence>
<dbReference type="AlphaFoldDB" id="A0A0L6URU8"/>
<evidence type="ECO:0000256" key="1">
    <source>
        <dbReference type="SAM" id="MobiDB-lite"/>
    </source>
</evidence>
<dbReference type="EMBL" id="LAVV01009079">
    <property type="protein sequence ID" value="KNZ51261.1"/>
    <property type="molecule type" value="Genomic_DNA"/>
</dbReference>
<sequence>VEIIKAQNLCYEGNNFQEFLDGFQLAADVYGAVGYNMVQQIFSFNKIGQLSEPTCLKFGEIPMHRFDTPLRTSTIWWKKRREKEFLMITKYLITNEHVRDQQDQAIKHEMLRSNLIQYRRDGYPKTPHLEDLMDIAQDEVRAAADKTFIGTGFGVANQIRQNKLGKKKGDGKNRERMIEERMIEESPPEALQKQVETLSNVESLSSKVDNKVKGEPCHYFHQEVHSTGYFQEAQKDEREGLVKRDGISFILPSGQPSESEKQKPQNNPSVFEIKEDAPNHQNLSSSVHKIE</sequence>
<organism evidence="2 3">
    <name type="scientific">Puccinia sorghi</name>
    <dbReference type="NCBI Taxonomy" id="27349"/>
    <lineage>
        <taxon>Eukaryota</taxon>
        <taxon>Fungi</taxon>
        <taxon>Dikarya</taxon>
        <taxon>Basidiomycota</taxon>
        <taxon>Pucciniomycotina</taxon>
        <taxon>Pucciniomycetes</taxon>
        <taxon>Pucciniales</taxon>
        <taxon>Pucciniaceae</taxon>
        <taxon>Puccinia</taxon>
    </lineage>
</organism>
<feature type="compositionally biased region" description="Polar residues" evidence="1">
    <location>
        <begin position="279"/>
        <end position="291"/>
    </location>
</feature>
<protein>
    <submittedName>
        <fullName evidence="2">Uncharacterized protein</fullName>
    </submittedName>
</protein>
<evidence type="ECO:0000313" key="3">
    <source>
        <dbReference type="Proteomes" id="UP000037035"/>
    </source>
</evidence>